<feature type="transmembrane region" description="Helical" evidence="2">
    <location>
        <begin position="24"/>
        <end position="46"/>
    </location>
</feature>
<keyword evidence="2" id="KW-0472">Membrane</keyword>
<proteinExistence type="predicted"/>
<dbReference type="EMBL" id="CP031417">
    <property type="protein sequence ID" value="AXK80035.1"/>
    <property type="molecule type" value="Genomic_DNA"/>
</dbReference>
<accession>A0A345ZSY8</accession>
<keyword evidence="2" id="KW-0812">Transmembrane</keyword>
<evidence type="ECO:0000313" key="4">
    <source>
        <dbReference type="Proteomes" id="UP000254889"/>
    </source>
</evidence>
<keyword evidence="2" id="KW-1133">Transmembrane helix</keyword>
<feature type="region of interest" description="Disordered" evidence="1">
    <location>
        <begin position="115"/>
        <end position="150"/>
    </location>
</feature>
<dbReference type="Proteomes" id="UP000254889">
    <property type="component" value="Chromosome"/>
</dbReference>
<organism evidence="3 4">
    <name type="scientific">Pseudolabrys taiwanensis</name>
    <dbReference type="NCBI Taxonomy" id="331696"/>
    <lineage>
        <taxon>Bacteria</taxon>
        <taxon>Pseudomonadati</taxon>
        <taxon>Pseudomonadota</taxon>
        <taxon>Alphaproteobacteria</taxon>
        <taxon>Hyphomicrobiales</taxon>
        <taxon>Xanthobacteraceae</taxon>
        <taxon>Pseudolabrys</taxon>
    </lineage>
</organism>
<reference evidence="3 4" key="1">
    <citation type="submission" date="2018-07" db="EMBL/GenBank/DDBJ databases">
        <authorList>
            <person name="Quirk P.G."/>
            <person name="Krulwich T.A."/>
        </authorList>
    </citation>
    <scope>NUCLEOTIDE SEQUENCE [LARGE SCALE GENOMIC DNA]</scope>
    <source>
        <strain evidence="3 4">CC-BB4</strain>
    </source>
</reference>
<evidence type="ECO:0000256" key="2">
    <source>
        <dbReference type="SAM" id="Phobius"/>
    </source>
</evidence>
<protein>
    <recommendedName>
        <fullName evidence="5">SPOR domain-containing protein</fullName>
    </recommendedName>
</protein>
<evidence type="ECO:0000313" key="3">
    <source>
        <dbReference type="EMBL" id="AXK80035.1"/>
    </source>
</evidence>
<keyword evidence="4" id="KW-1185">Reference proteome</keyword>
<gene>
    <name evidence="3" type="ORF">DW352_05580</name>
</gene>
<evidence type="ECO:0000256" key="1">
    <source>
        <dbReference type="SAM" id="MobiDB-lite"/>
    </source>
</evidence>
<sequence length="305" mass="31709">MAPTVAAQTRSLPTGAVRPPDRDAVWRLCGWGGSAIIAVAALAMTVQSDLGQTRIEAFFSEAAPTPTVVAEVPPRPPEPDPETLRLQAEIRSLAADRERLTGRLATLERHLEDVTSSIKQHAAATPAAPPSPPPQVAAVTTTPAPTPAAPTPAIPTIDPLAMPGVTGSIGGWAPATAAAAPAEPAQAAKLETRDVPTAPKPIAALTEEPAQTATKVEYGIDLGGARDMDALRERWTAIKANLGPLLTGLQPIAVRDQKQGKTENLRLVVGPMPNFAAARQVCARFVASHVACHAAKFNGDAVVQR</sequence>
<dbReference type="AlphaFoldDB" id="A0A345ZSY8"/>
<dbReference type="OrthoDB" id="7945190at2"/>
<dbReference type="KEGG" id="ptaw:DW352_05580"/>
<name>A0A345ZSY8_9HYPH</name>
<evidence type="ECO:0008006" key="5">
    <source>
        <dbReference type="Google" id="ProtNLM"/>
    </source>
</evidence>